<evidence type="ECO:0000313" key="1">
    <source>
        <dbReference type="EMBL" id="TDN49213.1"/>
    </source>
</evidence>
<dbReference type="RefSeq" id="WP_133592685.1">
    <property type="nucleotide sequence ID" value="NZ_SNVV01000012.1"/>
</dbReference>
<proteinExistence type="predicted"/>
<name>A0A4R6DVM6_9RHOO</name>
<keyword evidence="2" id="KW-1185">Reference proteome</keyword>
<dbReference type="AlphaFoldDB" id="A0A4R6DVM6"/>
<gene>
    <name evidence="1" type="ORF">C7389_11264</name>
</gene>
<protein>
    <submittedName>
        <fullName evidence="1">Uncharacterized protein</fullName>
    </submittedName>
</protein>
<reference evidence="1 2" key="1">
    <citation type="submission" date="2019-03" db="EMBL/GenBank/DDBJ databases">
        <title>Genomic Encyclopedia of Type Strains, Phase IV (KMG-IV): sequencing the most valuable type-strain genomes for metagenomic binning, comparative biology and taxonomic classification.</title>
        <authorList>
            <person name="Goeker M."/>
        </authorList>
    </citation>
    <scope>NUCLEOTIDE SEQUENCE [LARGE SCALE GENOMIC DNA]</scope>
    <source>
        <strain evidence="1 2">DSM 12121</strain>
    </source>
</reference>
<dbReference type="OrthoDB" id="7960540at2"/>
<dbReference type="EMBL" id="SNVV01000012">
    <property type="protein sequence ID" value="TDN49213.1"/>
    <property type="molecule type" value="Genomic_DNA"/>
</dbReference>
<comment type="caution">
    <text evidence="1">The sequence shown here is derived from an EMBL/GenBank/DDBJ whole genome shotgun (WGS) entry which is preliminary data.</text>
</comment>
<organism evidence="1 2">
    <name type="scientific">Azoarcus indigens</name>
    <dbReference type="NCBI Taxonomy" id="29545"/>
    <lineage>
        <taxon>Bacteria</taxon>
        <taxon>Pseudomonadati</taxon>
        <taxon>Pseudomonadota</taxon>
        <taxon>Betaproteobacteria</taxon>
        <taxon>Rhodocyclales</taxon>
        <taxon>Zoogloeaceae</taxon>
        <taxon>Azoarcus</taxon>
    </lineage>
</organism>
<sequence>MSAPDDFWNEEDFEDTVAAALIACFESKIRKQRNLPKWLAITESELQFVKKIGPYIPSNSRVILPASSQKLAFDVENDPLPEFGAIAGKNPQQGSNDPSVYNGYFLIHLLRKVTRLPRHWEREGAGQLYELTVMSADDNGVSGDKNYFSVAKDGELFTCSWRHPEWRVSADGQVASWKMQMCHGFCGLVLLADRRHCWTITAQEKEARAHLGCMQEEIKSLLYARSLPMTSTGRKRPILHLVESHRRRMRNGTDVDVTAFLRGAQVVEIGGTVFKVSPPSSMQPKVSRNSQIRYYADAPVAKQGGAA</sequence>
<dbReference type="Proteomes" id="UP000295129">
    <property type="component" value="Unassembled WGS sequence"/>
</dbReference>
<accession>A0A4R6DVM6</accession>
<evidence type="ECO:0000313" key="2">
    <source>
        <dbReference type="Proteomes" id="UP000295129"/>
    </source>
</evidence>